<dbReference type="AlphaFoldDB" id="A0A3P6SD26"/>
<organism evidence="1 2">
    <name type="scientific">Cylicostephanus goldi</name>
    <name type="common">Nematode worm</name>
    <dbReference type="NCBI Taxonomy" id="71465"/>
    <lineage>
        <taxon>Eukaryota</taxon>
        <taxon>Metazoa</taxon>
        <taxon>Ecdysozoa</taxon>
        <taxon>Nematoda</taxon>
        <taxon>Chromadorea</taxon>
        <taxon>Rhabditida</taxon>
        <taxon>Rhabditina</taxon>
        <taxon>Rhabditomorpha</taxon>
        <taxon>Strongyloidea</taxon>
        <taxon>Strongylidae</taxon>
        <taxon>Cylicostephanus</taxon>
    </lineage>
</organism>
<protein>
    <submittedName>
        <fullName evidence="1">Uncharacterized protein</fullName>
    </submittedName>
</protein>
<sequence length="350" mass="40637">MQRNSTEILNRKVLSPLYLFLGVPNLPRVGRPWRKWLKPLEPTIDSKIGWQLALCMRIPDIVGVDDMDVKLQAIKMWWTIMMLKGTVPWTVYPCFSRRQLFLLVRLLEMLQDVTRPPFSLYPPKAFFKAVKKILRHPRIELIPKDIFHPDVTIMATLLKLKPNRVFQLDRSLPELLSQWLDDMNYIDAYLAYDVDIVPIPQSKFLTMTEWAWANYSQGCVPDWIRYDRTVDLGDTIAKLVGCLQDVTLPFEQRRKISMLKSALLTFSKYDDGPDLNQVPIDIINPFALSASLISKIPMPNGFVDECFAFLGEVICSIVVEKRFSQTLSYRLRESQTGYAKILQEKAQETY</sequence>
<proteinExistence type="predicted"/>
<keyword evidence="2" id="KW-1185">Reference proteome</keyword>
<reference evidence="1 2" key="1">
    <citation type="submission" date="2018-11" db="EMBL/GenBank/DDBJ databases">
        <authorList>
            <consortium name="Pathogen Informatics"/>
        </authorList>
    </citation>
    <scope>NUCLEOTIDE SEQUENCE [LARGE SCALE GENOMIC DNA]</scope>
</reference>
<name>A0A3P6SD26_CYLGO</name>
<gene>
    <name evidence="1" type="ORF">CGOC_LOCUS2701</name>
</gene>
<dbReference type="Proteomes" id="UP000271889">
    <property type="component" value="Unassembled WGS sequence"/>
</dbReference>
<accession>A0A3P6SD26</accession>
<evidence type="ECO:0000313" key="2">
    <source>
        <dbReference type="Proteomes" id="UP000271889"/>
    </source>
</evidence>
<evidence type="ECO:0000313" key="1">
    <source>
        <dbReference type="EMBL" id="VDK53494.1"/>
    </source>
</evidence>
<dbReference type="OrthoDB" id="270417at2759"/>
<dbReference type="EMBL" id="UYRV01006248">
    <property type="protein sequence ID" value="VDK53494.1"/>
    <property type="molecule type" value="Genomic_DNA"/>
</dbReference>